<name>A0AAV9FL61_ACOCL</name>
<dbReference type="InterPro" id="IPR045148">
    <property type="entry name" value="TCRG1-like"/>
</dbReference>
<feature type="region of interest" description="Disordered" evidence="2">
    <location>
        <begin position="719"/>
        <end position="756"/>
    </location>
</feature>
<dbReference type="Proteomes" id="UP001180020">
    <property type="component" value="Unassembled WGS sequence"/>
</dbReference>
<evidence type="ECO:0000313" key="5">
    <source>
        <dbReference type="EMBL" id="KAK1326826.1"/>
    </source>
</evidence>
<dbReference type="SUPFAM" id="SSF51045">
    <property type="entry name" value="WW domain"/>
    <property type="match status" value="1"/>
</dbReference>
<dbReference type="CDD" id="cd00201">
    <property type="entry name" value="WW"/>
    <property type="match status" value="1"/>
</dbReference>
<dbReference type="InterPro" id="IPR036517">
    <property type="entry name" value="FF_domain_sf"/>
</dbReference>
<dbReference type="PROSITE" id="PS50020">
    <property type="entry name" value="WW_DOMAIN_2"/>
    <property type="match status" value="1"/>
</dbReference>
<dbReference type="InterPro" id="IPR001202">
    <property type="entry name" value="WW_dom"/>
</dbReference>
<evidence type="ECO:0000256" key="1">
    <source>
        <dbReference type="ARBA" id="ARBA00022737"/>
    </source>
</evidence>
<proteinExistence type="predicted"/>
<feature type="compositionally biased region" description="Polar residues" evidence="2">
    <location>
        <begin position="16"/>
        <end position="29"/>
    </location>
</feature>
<feature type="compositionally biased region" description="Basic and acidic residues" evidence="2">
    <location>
        <begin position="731"/>
        <end position="745"/>
    </location>
</feature>
<feature type="compositionally biased region" description="Basic and acidic residues" evidence="2">
    <location>
        <begin position="251"/>
        <end position="260"/>
    </location>
</feature>
<dbReference type="GO" id="GO:0005634">
    <property type="term" value="C:nucleus"/>
    <property type="evidence" value="ECO:0007669"/>
    <property type="project" value="TreeGrafter"/>
</dbReference>
<sequence>MSSPSTQSSGGPQTAPTPITCSSSTETFNSPSGALASASPPPSMGGTPTPSVAGPPTPVGPTSPLFYRTPNPAPGSTQQPPSAPVMRFPPPQSPAALQPPVPGQSSSTWPSFSYNVSSSSGQQATTSGHLSGGKLTPPTTATLQSTVSGQPIHPNPSVPGAVAPRLQTPMHPPFSASTVQASTAESFSFNSSSQLPTTTEDLHKHSSSNSVCLEKLAGTDWVLVATNDGKKYYYNSKSKISSWQVPPEVAELRKKQDADSAKANATSAQESNLSSLDAPAVITGGRDAVSLRSSVASMSSSQVELVKKKLHDASTPVTSSPVPASSAPLTSIDLNDPKAVEPTLKGQHSENSKERPKDAGGDGNVSESSSDADDVDSGPKKEDYIFQFKEMLKERGVAPFSKWDKELPKILFDPRFKAVPGYDTRKALFEQFVKTRAEEERKEKRAAQKAALEGFKQLLEEASEEIDHKTDYETFKRKWGSDPRFGALDRKERELLLNERVLPLKKAVEERIQATRAAAVSSFKSMLRDNKNITINSRWSRVKDGLRGDPRYKSVKHEDREEKLKEREREMRKRKEREELEMERIRLKVRRTGAVSSYQSLLVEIIKDPKASWTESKPKLEKDPQGRAMNPDLDPVDMEKLFREHVRSLQERLEKDFCTLLSEVITPEAASQTTEDGKTILTSWSAAKRLLRSDPRYLKLSSKDRESLWNRYADKMQRKMKLESGANAEKPNTEIRHRTSSESARRSPRRNNYGRR</sequence>
<evidence type="ECO:0000259" key="3">
    <source>
        <dbReference type="PROSITE" id="PS50020"/>
    </source>
</evidence>
<dbReference type="PROSITE" id="PS01159">
    <property type="entry name" value="WW_DOMAIN_1"/>
    <property type="match status" value="1"/>
</dbReference>
<dbReference type="SMART" id="SM00441">
    <property type="entry name" value="FF"/>
    <property type="match status" value="5"/>
</dbReference>
<evidence type="ECO:0000259" key="4">
    <source>
        <dbReference type="PROSITE" id="PS51676"/>
    </source>
</evidence>
<dbReference type="InterPro" id="IPR036020">
    <property type="entry name" value="WW_dom_sf"/>
</dbReference>
<keyword evidence="6" id="KW-1185">Reference proteome</keyword>
<dbReference type="Gene3D" id="1.10.10.440">
    <property type="entry name" value="FF domain"/>
    <property type="match status" value="5"/>
</dbReference>
<evidence type="ECO:0000256" key="2">
    <source>
        <dbReference type="SAM" id="MobiDB-lite"/>
    </source>
</evidence>
<feature type="compositionally biased region" description="Basic and acidic residues" evidence="2">
    <location>
        <begin position="614"/>
        <end position="625"/>
    </location>
</feature>
<feature type="compositionally biased region" description="Polar residues" evidence="2">
    <location>
        <begin position="103"/>
        <end position="116"/>
    </location>
</feature>
<feature type="compositionally biased region" description="Basic and acidic residues" evidence="2">
    <location>
        <begin position="347"/>
        <end position="360"/>
    </location>
</feature>
<protein>
    <submittedName>
        <fullName evidence="5">Pre-mRNA-processing protein 40C</fullName>
    </submittedName>
</protein>
<dbReference type="SMART" id="SM00456">
    <property type="entry name" value="WW"/>
    <property type="match status" value="1"/>
</dbReference>
<feature type="compositionally biased region" description="Polar residues" evidence="2">
    <location>
        <begin position="137"/>
        <end position="149"/>
    </location>
</feature>
<dbReference type="InterPro" id="IPR002713">
    <property type="entry name" value="FF_domain"/>
</dbReference>
<feature type="region of interest" description="Disordered" evidence="2">
    <location>
        <begin position="614"/>
        <end position="633"/>
    </location>
</feature>
<dbReference type="GO" id="GO:0003712">
    <property type="term" value="F:transcription coregulator activity"/>
    <property type="evidence" value="ECO:0007669"/>
    <property type="project" value="TreeGrafter"/>
</dbReference>
<gene>
    <name evidence="5" type="primary">MED35C</name>
    <name evidence="5" type="ORF">QJS10_CPA01g00113</name>
</gene>
<dbReference type="FunFam" id="1.10.10.440:FF:000021">
    <property type="entry name" value="pre-mRNA-processing protein 40C isoform X1"/>
    <property type="match status" value="1"/>
</dbReference>
<feature type="compositionally biased region" description="Low complexity" evidence="2">
    <location>
        <begin position="313"/>
        <end position="331"/>
    </location>
</feature>
<feature type="domain" description="WW" evidence="3">
    <location>
        <begin position="221"/>
        <end position="248"/>
    </location>
</feature>
<dbReference type="PROSITE" id="PS51676">
    <property type="entry name" value="FF"/>
    <property type="match status" value="3"/>
</dbReference>
<dbReference type="GO" id="GO:0070063">
    <property type="term" value="F:RNA polymerase binding"/>
    <property type="evidence" value="ECO:0007669"/>
    <property type="project" value="InterPro"/>
</dbReference>
<dbReference type="PANTHER" id="PTHR15377">
    <property type="entry name" value="TRANSCRIPTION ELONGATION REGULATOR 1"/>
    <property type="match status" value="1"/>
</dbReference>
<feature type="domain" description="FF" evidence="4">
    <location>
        <begin position="381"/>
        <end position="435"/>
    </location>
</feature>
<feature type="region of interest" description="Disordered" evidence="2">
    <location>
        <begin position="1"/>
        <end position="208"/>
    </location>
</feature>
<dbReference type="Gene3D" id="2.20.70.10">
    <property type="match status" value="1"/>
</dbReference>
<feature type="domain" description="FF" evidence="4">
    <location>
        <begin position="591"/>
        <end position="648"/>
    </location>
</feature>
<dbReference type="SUPFAM" id="SSF81698">
    <property type="entry name" value="FF domain"/>
    <property type="match status" value="5"/>
</dbReference>
<keyword evidence="1" id="KW-0677">Repeat</keyword>
<feature type="region of interest" description="Disordered" evidence="2">
    <location>
        <begin position="302"/>
        <end position="380"/>
    </location>
</feature>
<dbReference type="Pfam" id="PF01846">
    <property type="entry name" value="FF"/>
    <property type="match status" value="5"/>
</dbReference>
<reference evidence="5" key="2">
    <citation type="submission" date="2023-06" db="EMBL/GenBank/DDBJ databases">
        <authorList>
            <person name="Ma L."/>
            <person name="Liu K.-W."/>
            <person name="Li Z."/>
            <person name="Hsiao Y.-Y."/>
            <person name="Qi Y."/>
            <person name="Fu T."/>
            <person name="Tang G."/>
            <person name="Zhang D."/>
            <person name="Sun W.-H."/>
            <person name="Liu D.-K."/>
            <person name="Li Y."/>
            <person name="Chen G.-Z."/>
            <person name="Liu X.-D."/>
            <person name="Liao X.-Y."/>
            <person name="Jiang Y.-T."/>
            <person name="Yu X."/>
            <person name="Hao Y."/>
            <person name="Huang J."/>
            <person name="Zhao X.-W."/>
            <person name="Ke S."/>
            <person name="Chen Y.-Y."/>
            <person name="Wu W.-L."/>
            <person name="Hsu J.-L."/>
            <person name="Lin Y.-F."/>
            <person name="Huang M.-D."/>
            <person name="Li C.-Y."/>
            <person name="Huang L."/>
            <person name="Wang Z.-W."/>
            <person name="Zhao X."/>
            <person name="Zhong W.-Y."/>
            <person name="Peng D.-H."/>
            <person name="Ahmad S."/>
            <person name="Lan S."/>
            <person name="Zhang J.-S."/>
            <person name="Tsai W.-C."/>
            <person name="Van De Peer Y."/>
            <person name="Liu Z.-J."/>
        </authorList>
    </citation>
    <scope>NUCLEOTIDE SEQUENCE</scope>
    <source>
        <strain evidence="5">CP</strain>
        <tissue evidence="5">Leaves</tissue>
    </source>
</reference>
<feature type="compositionally biased region" description="Basic residues" evidence="2">
    <location>
        <begin position="746"/>
        <end position="756"/>
    </location>
</feature>
<feature type="compositionally biased region" description="Low complexity" evidence="2">
    <location>
        <begin position="117"/>
        <end position="128"/>
    </location>
</feature>
<accession>A0AAV9FL61</accession>
<organism evidence="5 6">
    <name type="scientific">Acorus calamus</name>
    <name type="common">Sweet flag</name>
    <dbReference type="NCBI Taxonomy" id="4465"/>
    <lineage>
        <taxon>Eukaryota</taxon>
        <taxon>Viridiplantae</taxon>
        <taxon>Streptophyta</taxon>
        <taxon>Embryophyta</taxon>
        <taxon>Tracheophyta</taxon>
        <taxon>Spermatophyta</taxon>
        <taxon>Magnoliopsida</taxon>
        <taxon>Liliopsida</taxon>
        <taxon>Acoraceae</taxon>
        <taxon>Acorus</taxon>
    </lineage>
</organism>
<feature type="region of interest" description="Disordered" evidence="2">
    <location>
        <begin position="550"/>
        <end position="569"/>
    </location>
</feature>
<feature type="compositionally biased region" description="Polar residues" evidence="2">
    <location>
        <begin position="175"/>
        <end position="185"/>
    </location>
</feature>
<dbReference type="FunFam" id="1.10.10.440:FF:000028">
    <property type="entry name" value="Pre-mRNA-processing protein 40C"/>
    <property type="match status" value="1"/>
</dbReference>
<reference evidence="5" key="1">
    <citation type="journal article" date="2023" name="Nat. Commun.">
        <title>Diploid and tetraploid genomes of Acorus and the evolution of monocots.</title>
        <authorList>
            <person name="Ma L."/>
            <person name="Liu K.W."/>
            <person name="Li Z."/>
            <person name="Hsiao Y.Y."/>
            <person name="Qi Y."/>
            <person name="Fu T."/>
            <person name="Tang G.D."/>
            <person name="Zhang D."/>
            <person name="Sun W.H."/>
            <person name="Liu D.K."/>
            <person name="Li Y."/>
            <person name="Chen G.Z."/>
            <person name="Liu X.D."/>
            <person name="Liao X.Y."/>
            <person name="Jiang Y.T."/>
            <person name="Yu X."/>
            <person name="Hao Y."/>
            <person name="Huang J."/>
            <person name="Zhao X.W."/>
            <person name="Ke S."/>
            <person name="Chen Y.Y."/>
            <person name="Wu W.L."/>
            <person name="Hsu J.L."/>
            <person name="Lin Y.F."/>
            <person name="Huang M.D."/>
            <person name="Li C.Y."/>
            <person name="Huang L."/>
            <person name="Wang Z.W."/>
            <person name="Zhao X."/>
            <person name="Zhong W.Y."/>
            <person name="Peng D.H."/>
            <person name="Ahmad S."/>
            <person name="Lan S."/>
            <person name="Zhang J.S."/>
            <person name="Tsai W.C."/>
            <person name="Van de Peer Y."/>
            <person name="Liu Z.J."/>
        </authorList>
    </citation>
    <scope>NUCLEOTIDE SEQUENCE</scope>
    <source>
        <strain evidence="5">CP</strain>
    </source>
</reference>
<evidence type="ECO:0000313" key="6">
    <source>
        <dbReference type="Proteomes" id="UP001180020"/>
    </source>
</evidence>
<feature type="compositionally biased region" description="Polar residues" evidence="2">
    <location>
        <begin position="263"/>
        <end position="275"/>
    </location>
</feature>
<comment type="caution">
    <text evidence="5">The sequence shown here is derived from an EMBL/GenBank/DDBJ whole genome shotgun (WGS) entry which is preliminary data.</text>
</comment>
<dbReference type="AlphaFoldDB" id="A0AAV9FL61"/>
<feature type="domain" description="FF" evidence="4">
    <location>
        <begin position="448"/>
        <end position="503"/>
    </location>
</feature>
<feature type="compositionally biased region" description="Low complexity" evidence="2">
    <location>
        <begin position="1"/>
        <end position="14"/>
    </location>
</feature>
<feature type="compositionally biased region" description="Pro residues" evidence="2">
    <location>
        <begin position="81"/>
        <end position="102"/>
    </location>
</feature>
<dbReference type="FunFam" id="1.10.10.440:FF:000020">
    <property type="entry name" value="Pre-mRNA-processing protein 40C"/>
    <property type="match status" value="1"/>
</dbReference>
<feature type="compositionally biased region" description="Low complexity" evidence="2">
    <location>
        <begin position="30"/>
        <end position="51"/>
    </location>
</feature>
<feature type="region of interest" description="Disordered" evidence="2">
    <location>
        <begin position="251"/>
        <end position="281"/>
    </location>
</feature>
<dbReference type="PANTHER" id="PTHR15377:SF3">
    <property type="entry name" value="WW DOMAIN-CONTAINING PROTEIN"/>
    <property type="match status" value="1"/>
</dbReference>
<dbReference type="EMBL" id="JAUJYO010000001">
    <property type="protein sequence ID" value="KAK1326826.1"/>
    <property type="molecule type" value="Genomic_DNA"/>
</dbReference>